<dbReference type="SUPFAM" id="SSF52058">
    <property type="entry name" value="L domain-like"/>
    <property type="match status" value="1"/>
</dbReference>
<keyword evidence="1" id="KW-0808">Transferase</keyword>
<dbReference type="GO" id="GO:0016301">
    <property type="term" value="F:kinase activity"/>
    <property type="evidence" value="ECO:0007669"/>
    <property type="project" value="UniProtKB-KW"/>
</dbReference>
<dbReference type="InterPro" id="IPR032675">
    <property type="entry name" value="LRR_dom_sf"/>
</dbReference>
<organism evidence="1 2">
    <name type="scientific">Cocos nucifera</name>
    <name type="common">Coconut palm</name>
    <dbReference type="NCBI Taxonomy" id="13894"/>
    <lineage>
        <taxon>Eukaryota</taxon>
        <taxon>Viridiplantae</taxon>
        <taxon>Streptophyta</taxon>
        <taxon>Embryophyta</taxon>
        <taxon>Tracheophyta</taxon>
        <taxon>Spermatophyta</taxon>
        <taxon>Magnoliopsida</taxon>
        <taxon>Liliopsida</taxon>
        <taxon>Arecaceae</taxon>
        <taxon>Arecoideae</taxon>
        <taxon>Cocoseae</taxon>
        <taxon>Attaleinae</taxon>
        <taxon>Cocos</taxon>
    </lineage>
</organism>
<accession>A0A8K0N8J2</accession>
<keyword evidence="1" id="KW-0418">Kinase</keyword>
<proteinExistence type="predicted"/>
<dbReference type="Gene3D" id="3.80.10.10">
    <property type="entry name" value="Ribonuclease Inhibitor"/>
    <property type="match status" value="1"/>
</dbReference>
<keyword evidence="2" id="KW-1185">Reference proteome</keyword>
<reference evidence="1" key="2">
    <citation type="submission" date="2019-07" db="EMBL/GenBank/DDBJ databases">
        <authorList>
            <person name="Yang Y."/>
            <person name="Bocs S."/>
            <person name="Baudouin L."/>
        </authorList>
    </citation>
    <scope>NUCLEOTIDE SEQUENCE</scope>
    <source>
        <tissue evidence="1">Spear leaf of Hainan Tall coconut</tissue>
    </source>
</reference>
<protein>
    <submittedName>
        <fullName evidence="1">Putative inactive receptor kinase</fullName>
    </submittedName>
</protein>
<dbReference type="InterPro" id="IPR050994">
    <property type="entry name" value="At_inactive_RLKs"/>
</dbReference>
<evidence type="ECO:0000313" key="1">
    <source>
        <dbReference type="EMBL" id="KAG1363441.1"/>
    </source>
</evidence>
<keyword evidence="1" id="KW-0675">Receptor</keyword>
<dbReference type="EMBL" id="CM017882">
    <property type="protein sequence ID" value="KAG1363441.1"/>
    <property type="molecule type" value="Genomic_DNA"/>
</dbReference>
<dbReference type="PANTHER" id="PTHR48010">
    <property type="entry name" value="OS05G0588300 PROTEIN"/>
    <property type="match status" value="1"/>
</dbReference>
<reference evidence="1" key="1">
    <citation type="journal article" date="2017" name="Gigascience">
        <title>The genome draft of coconut (Cocos nucifera).</title>
        <authorList>
            <person name="Xiao Y."/>
            <person name="Xu P."/>
            <person name="Fan H."/>
            <person name="Baudouin L."/>
            <person name="Xia W."/>
            <person name="Bocs S."/>
            <person name="Xu J."/>
            <person name="Li Q."/>
            <person name="Guo A."/>
            <person name="Zhou L."/>
            <person name="Li J."/>
            <person name="Wu Y."/>
            <person name="Ma Z."/>
            <person name="Armero A."/>
            <person name="Issali A.E."/>
            <person name="Liu N."/>
            <person name="Peng M."/>
            <person name="Yang Y."/>
        </authorList>
    </citation>
    <scope>NUCLEOTIDE SEQUENCE</scope>
    <source>
        <tissue evidence="1">Spear leaf of Hainan Tall coconut</tissue>
    </source>
</reference>
<comment type="caution">
    <text evidence="1">The sequence shown here is derived from an EMBL/GenBank/DDBJ whole genome shotgun (WGS) entry which is preliminary data.</text>
</comment>
<name>A0A8K0N8J2_COCNU</name>
<dbReference type="Proteomes" id="UP000797356">
    <property type="component" value="Chromosome 11"/>
</dbReference>
<dbReference type="AlphaFoldDB" id="A0A8K0N8J2"/>
<dbReference type="PANTHER" id="PTHR48010:SF76">
    <property type="entry name" value="INACTIVE RECEPTOR KINASE RLK902-RELATED"/>
    <property type="match status" value="1"/>
</dbReference>
<evidence type="ECO:0000313" key="2">
    <source>
        <dbReference type="Proteomes" id="UP000797356"/>
    </source>
</evidence>
<gene>
    <name evidence="1" type="ORF">COCNU_11G002680</name>
</gene>
<sequence>MGQIPTRTLDNLTVLQVVSLHLNAFFGPLSSNLAGCKGLQIVYLQENCFSDEIPVSLFFLDKLVLLNLAINNFTDGILFGFNNLIHLEMLYLEHNPLIILCRRGGGSKRVAKVEVLRKST</sequence>